<evidence type="ECO:0000256" key="4">
    <source>
        <dbReference type="ARBA" id="ARBA00022881"/>
    </source>
</evidence>
<sequence>MALIDQIKTLPNEPGVYEYFDEQNRLLYVGKAKNLKKRVKSYFCFTPKLAPNPKVSMRISKMISQTARLEYIVTNSEADALILENSFIKQLKPKYNILLRDDKTYPYIYINLANDYPRFEITRKIIKGTNIRYFGPYFSGARELLDGLYLNFALVQKSSCLKGKKACLFHQIGRCKAPCEGKISTDEYANIVKEAILALQNPNLLIKRLKEMMSSFAMMQNYEQAAVVRDQIETIKSLNTKVEVDLAKLEDFEAYAVVGENDLLCAVRFSVQSGRVNGVKSVITAAKELDENAINEAYKQIILESFTPEQPFVSTKIYTLDEFEDSCIIENILNTRHNTRKFNIQTPKIGEKRKICEVAAKNAQINIQKHRKTSQNELLSEIQSYFELEHMPYVIEAFDNSHLFGEANVGAMIRYENGEWAKQNYRHMHLQSKNDYDQMRESLTARALRFDKLSAPDLWLLDGGEAILRLAHEILASIGANVDIIAISKEKIDSKAHRAKGFAKDKIYTIKGKFSLSTDDKKLQFFQKLRDESHRFAISFHRKTRQKKDLASSKLAQAGVSAGSIEKLVKFYGSFDTIYSANFDEIAKLTNKSVAQKIQALKGTRVDNI</sequence>
<dbReference type="Pfam" id="PF01541">
    <property type="entry name" value="GIY-YIG"/>
    <property type="match status" value="1"/>
</dbReference>
<evidence type="ECO:0000259" key="10">
    <source>
        <dbReference type="PROSITE" id="PS50165"/>
    </source>
</evidence>
<dbReference type="Gene3D" id="4.10.860.10">
    <property type="entry name" value="UVR domain"/>
    <property type="match status" value="1"/>
</dbReference>
<comment type="subunit">
    <text evidence="7">Interacts with UvrB in an incision complex.</text>
</comment>
<dbReference type="EMBL" id="CAJHOE010000003">
    <property type="protein sequence ID" value="CAD7288484.1"/>
    <property type="molecule type" value="Genomic_DNA"/>
</dbReference>
<dbReference type="InterPro" id="IPR004791">
    <property type="entry name" value="UvrC"/>
</dbReference>
<dbReference type="InterPro" id="IPR001162">
    <property type="entry name" value="UvrC_RNase_H_dom"/>
</dbReference>
<dbReference type="InterPro" id="IPR038476">
    <property type="entry name" value="UvrC_RNase_H_dom_sf"/>
</dbReference>
<dbReference type="PANTHER" id="PTHR30562">
    <property type="entry name" value="UVRC/OXIDOREDUCTASE"/>
    <property type="match status" value="1"/>
</dbReference>
<keyword evidence="3 7" id="KW-0228">DNA excision</keyword>
<dbReference type="Proteomes" id="UP000789359">
    <property type="component" value="Unassembled WGS sequence"/>
</dbReference>
<protein>
    <recommendedName>
        <fullName evidence="7">UvrABC system protein C</fullName>
        <shortName evidence="7">Protein UvrC</shortName>
    </recommendedName>
    <alternativeName>
        <fullName evidence="7">Excinuclease ABC subunit C</fullName>
    </alternativeName>
</protein>
<evidence type="ECO:0000256" key="6">
    <source>
        <dbReference type="ARBA" id="ARBA00023236"/>
    </source>
</evidence>
<keyword evidence="12" id="KW-1185">Reference proteome</keyword>
<dbReference type="SMART" id="SM00465">
    <property type="entry name" value="GIYc"/>
    <property type="match status" value="1"/>
</dbReference>
<dbReference type="InterPro" id="IPR036876">
    <property type="entry name" value="UVR_dom_sf"/>
</dbReference>
<name>A0ABM8Q6P9_9BACT</name>
<evidence type="ECO:0000256" key="2">
    <source>
        <dbReference type="ARBA" id="ARBA00022763"/>
    </source>
</evidence>
<keyword evidence="4 7" id="KW-0267">Excision nuclease</keyword>
<dbReference type="PANTHER" id="PTHR30562:SF1">
    <property type="entry name" value="UVRABC SYSTEM PROTEIN C"/>
    <property type="match status" value="1"/>
</dbReference>
<evidence type="ECO:0000256" key="1">
    <source>
        <dbReference type="ARBA" id="ARBA00022490"/>
    </source>
</evidence>
<dbReference type="Pfam" id="PF02151">
    <property type="entry name" value="UVR"/>
    <property type="match status" value="1"/>
</dbReference>
<dbReference type="InterPro" id="IPR047296">
    <property type="entry name" value="GIY-YIG_UvrC_Cho"/>
</dbReference>
<reference evidence="11 12" key="1">
    <citation type="submission" date="2020-11" db="EMBL/GenBank/DDBJ databases">
        <authorList>
            <person name="Peeters C."/>
        </authorList>
    </citation>
    <scope>NUCLEOTIDE SEQUENCE [LARGE SCALE GENOMIC DNA]</scope>
    <source>
        <strain evidence="11 12">LMG 8286</strain>
    </source>
</reference>
<keyword evidence="2 7" id="KW-0227">DNA damage</keyword>
<feature type="domain" description="UVR" evidence="8">
    <location>
        <begin position="203"/>
        <end position="238"/>
    </location>
</feature>
<dbReference type="Pfam" id="PF22920">
    <property type="entry name" value="UvrC_RNaseH"/>
    <property type="match status" value="1"/>
</dbReference>
<keyword evidence="5 7" id="KW-0234">DNA repair</keyword>
<keyword evidence="1 7" id="KW-0963">Cytoplasm</keyword>
<dbReference type="HAMAP" id="MF_00203">
    <property type="entry name" value="UvrC"/>
    <property type="match status" value="1"/>
</dbReference>
<dbReference type="PROSITE" id="PS50164">
    <property type="entry name" value="GIY_YIG"/>
    <property type="match status" value="1"/>
</dbReference>
<dbReference type="PROSITE" id="PS50165">
    <property type="entry name" value="UVRC"/>
    <property type="match status" value="1"/>
</dbReference>
<evidence type="ECO:0000259" key="9">
    <source>
        <dbReference type="PROSITE" id="PS50164"/>
    </source>
</evidence>
<dbReference type="RefSeq" id="WP_230057086.1">
    <property type="nucleotide sequence ID" value="NZ_CAJHOE010000003.1"/>
</dbReference>
<comment type="subcellular location">
    <subcellularLocation>
        <location evidence="7">Cytoplasm</location>
    </subcellularLocation>
</comment>
<dbReference type="CDD" id="cd10434">
    <property type="entry name" value="GIY-YIG_UvrC_Cho"/>
    <property type="match status" value="1"/>
</dbReference>
<dbReference type="SUPFAM" id="SSF82771">
    <property type="entry name" value="GIY-YIG endonuclease"/>
    <property type="match status" value="1"/>
</dbReference>
<dbReference type="InterPro" id="IPR035901">
    <property type="entry name" value="GIY-YIG_endonuc_sf"/>
</dbReference>
<evidence type="ECO:0000256" key="7">
    <source>
        <dbReference type="HAMAP-Rule" id="MF_00203"/>
    </source>
</evidence>
<evidence type="ECO:0000313" key="12">
    <source>
        <dbReference type="Proteomes" id="UP000789359"/>
    </source>
</evidence>
<dbReference type="InterPro" id="IPR050066">
    <property type="entry name" value="UvrABC_protein_C"/>
</dbReference>
<comment type="caution">
    <text evidence="11">The sequence shown here is derived from an EMBL/GenBank/DDBJ whole genome shotgun (WGS) entry which is preliminary data.</text>
</comment>
<keyword evidence="6 7" id="KW-0742">SOS response</keyword>
<evidence type="ECO:0000259" key="8">
    <source>
        <dbReference type="PROSITE" id="PS50151"/>
    </source>
</evidence>
<dbReference type="SUPFAM" id="SSF47781">
    <property type="entry name" value="RuvA domain 2-like"/>
    <property type="match status" value="1"/>
</dbReference>
<organism evidence="11 12">
    <name type="scientific">Campylobacter suis</name>
    <dbReference type="NCBI Taxonomy" id="2790657"/>
    <lineage>
        <taxon>Bacteria</taxon>
        <taxon>Pseudomonadati</taxon>
        <taxon>Campylobacterota</taxon>
        <taxon>Epsilonproteobacteria</taxon>
        <taxon>Campylobacterales</taxon>
        <taxon>Campylobacteraceae</taxon>
        <taxon>Campylobacter</taxon>
    </lineage>
</organism>
<dbReference type="Gene3D" id="3.30.420.340">
    <property type="entry name" value="UvrC, RNAse H endonuclease domain"/>
    <property type="match status" value="1"/>
</dbReference>
<dbReference type="InterPro" id="IPR010994">
    <property type="entry name" value="RuvA_2-like"/>
</dbReference>
<feature type="domain" description="GIY-YIG" evidence="9">
    <location>
        <begin position="12"/>
        <end position="97"/>
    </location>
</feature>
<comment type="function">
    <text evidence="7">The UvrABC repair system catalyzes the recognition and processing of DNA lesions. UvrC both incises the 5' and 3' sides of the lesion. The N-terminal half is responsible for the 3' incision and the C-terminal half is responsible for the 5' incision.</text>
</comment>
<evidence type="ECO:0000313" key="11">
    <source>
        <dbReference type="EMBL" id="CAD7288484.1"/>
    </source>
</evidence>
<dbReference type="Pfam" id="PF08459">
    <property type="entry name" value="UvrC_RNaseH_dom"/>
    <property type="match status" value="1"/>
</dbReference>
<feature type="domain" description="UvrC family homology region profile" evidence="10">
    <location>
        <begin position="255"/>
        <end position="475"/>
    </location>
</feature>
<evidence type="ECO:0000256" key="5">
    <source>
        <dbReference type="ARBA" id="ARBA00023204"/>
    </source>
</evidence>
<dbReference type="Gene3D" id="3.40.1440.10">
    <property type="entry name" value="GIY-YIG endonuclease"/>
    <property type="match status" value="1"/>
</dbReference>
<comment type="similarity">
    <text evidence="7">Belongs to the UvrC family.</text>
</comment>
<dbReference type="SUPFAM" id="SSF46600">
    <property type="entry name" value="C-terminal UvrC-binding domain of UvrB"/>
    <property type="match status" value="1"/>
</dbReference>
<gene>
    <name evidence="7 11" type="primary">uvrC</name>
    <name evidence="11" type="ORF">LMG8286_01330</name>
</gene>
<dbReference type="PROSITE" id="PS50151">
    <property type="entry name" value="UVR"/>
    <property type="match status" value="1"/>
</dbReference>
<proteinExistence type="inferred from homology"/>
<dbReference type="InterPro" id="IPR001943">
    <property type="entry name" value="UVR_dom"/>
</dbReference>
<dbReference type="NCBIfam" id="TIGR00194">
    <property type="entry name" value="uvrC"/>
    <property type="match status" value="1"/>
</dbReference>
<accession>A0ABM8Q6P9</accession>
<dbReference type="InterPro" id="IPR000305">
    <property type="entry name" value="GIY-YIG_endonuc"/>
</dbReference>
<evidence type="ECO:0000256" key="3">
    <source>
        <dbReference type="ARBA" id="ARBA00022769"/>
    </source>
</evidence>